<evidence type="ECO:0000313" key="2">
    <source>
        <dbReference type="EMBL" id="KAF2820685.1"/>
    </source>
</evidence>
<keyword evidence="3" id="KW-1185">Reference proteome</keyword>
<reference evidence="2" key="1">
    <citation type="journal article" date="2020" name="Stud. Mycol.">
        <title>101 Dothideomycetes genomes: a test case for predicting lifestyles and emergence of pathogens.</title>
        <authorList>
            <person name="Haridas S."/>
            <person name="Albert R."/>
            <person name="Binder M."/>
            <person name="Bloem J."/>
            <person name="Labutti K."/>
            <person name="Salamov A."/>
            <person name="Andreopoulos B."/>
            <person name="Baker S."/>
            <person name="Barry K."/>
            <person name="Bills G."/>
            <person name="Bluhm B."/>
            <person name="Cannon C."/>
            <person name="Castanera R."/>
            <person name="Culley D."/>
            <person name="Daum C."/>
            <person name="Ezra D."/>
            <person name="Gonzalez J."/>
            <person name="Henrissat B."/>
            <person name="Kuo A."/>
            <person name="Liang C."/>
            <person name="Lipzen A."/>
            <person name="Lutzoni F."/>
            <person name="Magnuson J."/>
            <person name="Mondo S."/>
            <person name="Nolan M."/>
            <person name="Ohm R."/>
            <person name="Pangilinan J."/>
            <person name="Park H.-J."/>
            <person name="Ramirez L."/>
            <person name="Alfaro M."/>
            <person name="Sun H."/>
            <person name="Tritt A."/>
            <person name="Yoshinaga Y."/>
            <person name="Zwiers L.-H."/>
            <person name="Turgeon B."/>
            <person name="Goodwin S."/>
            <person name="Spatafora J."/>
            <person name="Crous P."/>
            <person name="Grigoriev I."/>
        </authorList>
    </citation>
    <scope>NUCLEOTIDE SEQUENCE</scope>
    <source>
        <strain evidence="2">CBS 113818</strain>
    </source>
</reference>
<gene>
    <name evidence="2" type="ORF">CC86DRAFT_374341</name>
</gene>
<name>A0A6A6ZKA1_9PLEO</name>
<sequence length="89" mass="10252">MGDDLNLKKSWYPALPCTQGRMRAAREAAREEKKKVVQLQRERDEERPLEQLKELQHAKQTTGEKAVIDSRLVWMYQAPSDNAVLLDGS</sequence>
<dbReference type="AlphaFoldDB" id="A0A6A6ZKA1"/>
<dbReference type="SMART" id="SM01083">
    <property type="entry name" value="Cir_N"/>
    <property type="match status" value="1"/>
</dbReference>
<accession>A0A6A6ZKA1</accession>
<evidence type="ECO:0000313" key="3">
    <source>
        <dbReference type="Proteomes" id="UP000799424"/>
    </source>
</evidence>
<protein>
    <recommendedName>
        <fullName evidence="1">CBF1-interacting co-repressor CIR N-terminal domain-containing protein</fullName>
    </recommendedName>
</protein>
<organism evidence="2 3">
    <name type="scientific">Ophiobolus disseminans</name>
    <dbReference type="NCBI Taxonomy" id="1469910"/>
    <lineage>
        <taxon>Eukaryota</taxon>
        <taxon>Fungi</taxon>
        <taxon>Dikarya</taxon>
        <taxon>Ascomycota</taxon>
        <taxon>Pezizomycotina</taxon>
        <taxon>Dothideomycetes</taxon>
        <taxon>Pleosporomycetidae</taxon>
        <taxon>Pleosporales</taxon>
        <taxon>Pleosporineae</taxon>
        <taxon>Phaeosphaeriaceae</taxon>
        <taxon>Ophiobolus</taxon>
    </lineage>
</organism>
<dbReference type="OrthoDB" id="21123at2759"/>
<dbReference type="InterPro" id="IPR019339">
    <property type="entry name" value="CIR_N_dom"/>
</dbReference>
<feature type="domain" description="CBF1-interacting co-repressor CIR N-terminal" evidence="1">
    <location>
        <begin position="10"/>
        <end position="46"/>
    </location>
</feature>
<evidence type="ECO:0000259" key="1">
    <source>
        <dbReference type="SMART" id="SM01083"/>
    </source>
</evidence>
<dbReference type="Proteomes" id="UP000799424">
    <property type="component" value="Unassembled WGS sequence"/>
</dbReference>
<dbReference type="EMBL" id="MU006240">
    <property type="protein sequence ID" value="KAF2820685.1"/>
    <property type="molecule type" value="Genomic_DNA"/>
</dbReference>
<proteinExistence type="predicted"/>